<proteinExistence type="predicted"/>
<dbReference type="Proteomes" id="UP000602050">
    <property type="component" value="Unassembled WGS sequence"/>
</dbReference>
<dbReference type="PROSITE" id="PS50943">
    <property type="entry name" value="HTH_CROC1"/>
    <property type="match status" value="1"/>
</dbReference>
<dbReference type="AlphaFoldDB" id="A0A8J3EJQ7"/>
<dbReference type="Gene3D" id="1.10.260.40">
    <property type="entry name" value="lambda repressor-like DNA-binding domains"/>
    <property type="match status" value="1"/>
</dbReference>
<reference evidence="2" key="2">
    <citation type="submission" date="2020-09" db="EMBL/GenBank/DDBJ databases">
        <authorList>
            <person name="Sun Q."/>
            <person name="Zhou Y."/>
        </authorList>
    </citation>
    <scope>NUCLEOTIDE SEQUENCE</scope>
    <source>
        <strain evidence="2">CGMCC 1.12360</strain>
    </source>
</reference>
<dbReference type="EMBL" id="BMEV01000013">
    <property type="protein sequence ID" value="GGH72758.1"/>
    <property type="molecule type" value="Genomic_DNA"/>
</dbReference>
<protein>
    <recommendedName>
        <fullName evidence="1">HTH cro/C1-type domain-containing protein</fullName>
    </recommendedName>
</protein>
<dbReference type="InterPro" id="IPR001387">
    <property type="entry name" value="Cro/C1-type_HTH"/>
</dbReference>
<evidence type="ECO:0000313" key="2">
    <source>
        <dbReference type="EMBL" id="GGH72758.1"/>
    </source>
</evidence>
<dbReference type="Pfam" id="PF01381">
    <property type="entry name" value="HTH_3"/>
    <property type="match status" value="1"/>
</dbReference>
<dbReference type="SMART" id="SM00530">
    <property type="entry name" value="HTH_XRE"/>
    <property type="match status" value="1"/>
</dbReference>
<keyword evidence="3" id="KW-1185">Reference proteome</keyword>
<gene>
    <name evidence="2" type="ORF">GCM10010978_09960</name>
</gene>
<evidence type="ECO:0000259" key="1">
    <source>
        <dbReference type="PROSITE" id="PS50943"/>
    </source>
</evidence>
<evidence type="ECO:0000313" key="3">
    <source>
        <dbReference type="Proteomes" id="UP000602050"/>
    </source>
</evidence>
<dbReference type="SUPFAM" id="SSF47413">
    <property type="entry name" value="lambda repressor-like DNA-binding domains"/>
    <property type="match status" value="1"/>
</dbReference>
<organism evidence="2 3">
    <name type="scientific">Compostibacillus humi</name>
    <dbReference type="NCBI Taxonomy" id="1245525"/>
    <lineage>
        <taxon>Bacteria</taxon>
        <taxon>Bacillati</taxon>
        <taxon>Bacillota</taxon>
        <taxon>Bacilli</taxon>
        <taxon>Bacillales</taxon>
        <taxon>Bacillaceae</taxon>
        <taxon>Compostibacillus</taxon>
    </lineage>
</organism>
<dbReference type="CDD" id="cd00093">
    <property type="entry name" value="HTH_XRE"/>
    <property type="match status" value="1"/>
</dbReference>
<dbReference type="InterPro" id="IPR010982">
    <property type="entry name" value="Lambda_DNA-bd_dom_sf"/>
</dbReference>
<sequence>MTKETFKLIRWYLRMNQEQFAEYLGVTYSTVAAIESGERGISENVRGKIAHKFDASDPDFLEYVKRYQALHKMPE</sequence>
<name>A0A8J3EJQ7_9BACI</name>
<accession>A0A8J3EJQ7</accession>
<dbReference type="RefSeq" id="WP_188391276.1">
    <property type="nucleotide sequence ID" value="NZ_BMEV01000013.1"/>
</dbReference>
<feature type="domain" description="HTH cro/C1-type" evidence="1">
    <location>
        <begin position="15"/>
        <end position="61"/>
    </location>
</feature>
<dbReference type="GO" id="GO:0003677">
    <property type="term" value="F:DNA binding"/>
    <property type="evidence" value="ECO:0007669"/>
    <property type="project" value="InterPro"/>
</dbReference>
<comment type="caution">
    <text evidence="2">The sequence shown here is derived from an EMBL/GenBank/DDBJ whole genome shotgun (WGS) entry which is preliminary data.</text>
</comment>
<reference evidence="2" key="1">
    <citation type="journal article" date="2014" name="Int. J. Syst. Evol. Microbiol.">
        <title>Complete genome sequence of Corynebacterium casei LMG S-19264T (=DSM 44701T), isolated from a smear-ripened cheese.</title>
        <authorList>
            <consortium name="US DOE Joint Genome Institute (JGI-PGF)"/>
            <person name="Walter F."/>
            <person name="Albersmeier A."/>
            <person name="Kalinowski J."/>
            <person name="Ruckert C."/>
        </authorList>
    </citation>
    <scope>NUCLEOTIDE SEQUENCE</scope>
    <source>
        <strain evidence="2">CGMCC 1.12360</strain>
    </source>
</reference>